<keyword evidence="2" id="KW-1185">Reference proteome</keyword>
<sequence length="1045" mass="121219">MTYIYKPDDMFYDVLSLNNVFIVTWWLPAANAIIISYLDDNQIIQDLQREEYIREYIYQLNPNLRTNKTEVVFENIGNTGFIREFNPDPNQSGGYLGMQSFAKRLGLTNASTYVNAHVQKRDKEANGVKYDPAFYPVKQTDPDYDENRHGFRFGYNSKNYHLTILANLLSQVHPDYFTRRFINSPVLAEQEIPLTAGSIRNYHNELQEDIWRNDMPKRLTYAKTLHQDQKEDYSKLSWLMRKGWILSGRYIDVARLNEKSQGTDFKRLVGTLGLQIKEYHKFESNEQINTVEQFADRLSCNICDVLNLQTLFEHRIYQKSFNIRGRLLSEYPQTIYGQRKESHPENQEAQVDTGNYLNIRKNRLTRDSTSASFVEYAIAPYKPIKDIEKVSFMYPSEMEAKKLGVVPTDILEDTKTFFEKNITSDPNDPAHQDFMQIYQFYDAIRGRNFNSSKTYKKHYPNGIESLGKSYISELMSTYNTNLFYYRKNENGHVHRSSCFVKFSIGGVHGAEINIKRFREDQEESKRDEIIQEYVKSLYPSITEALNSESSIKIPDHLQIPNRLKDKISNDRRIKLQEFTKYGSLKPSAVWRDKMNNDLFKKNSSGSWSIQSKYMYVSAGASHHQDYESFYPLLLSRLSVFVNPSYHGYKENGEPTDPYYDMYLERAGKKEESKDQSLPEEVRNDADIEQDSRKLLINAASGMGDAKFDNNIRANNAIISMRIIGQLFAWRIGQAQTLAGARVPSTNTDGLYTMDISAEENDRVLEEVSKDMYIKIDSERLDRFVSKDSNNRLESYNGKITSAKGGTLNSWEGPQLTQNLDHPAIIDHILAKYLSSKAFVNPVNQGFKRSLADKILRDFVNDHLHAGTPQTALRFFQWIISSSGDTHRYVYANSFNKETGEITLETLQSHNRVFLIKEVGRKVVQEVRLATRSPINKATWDKRYNDYQRGDLSYSNLWEHDVDALQILLQNGFDLKAHNRNRTSMYYRDEAKSQKIKAMPDDQKIALFNSSIDDLPSDRAAAMIQALNLNAYVDMVEKTFYLWSNL</sequence>
<dbReference type="Proteomes" id="UP000608071">
    <property type="component" value="Unassembled WGS sequence"/>
</dbReference>
<reference evidence="1 2" key="1">
    <citation type="submission" date="2020-08" db="EMBL/GenBank/DDBJ databases">
        <title>A Genomic Blueprint of the Chicken Gut Microbiome.</title>
        <authorList>
            <person name="Gilroy R."/>
            <person name="Ravi A."/>
            <person name="Getino M."/>
            <person name="Pursley I."/>
            <person name="Horton D.L."/>
            <person name="Alikhan N.-F."/>
            <person name="Baker D."/>
            <person name="Gharbi K."/>
            <person name="Hall N."/>
            <person name="Watson M."/>
            <person name="Adriaenssens E.M."/>
            <person name="Foster-Nyarko E."/>
            <person name="Jarju S."/>
            <person name="Secka A."/>
            <person name="Antonio M."/>
            <person name="Oren A."/>
            <person name="Chaudhuri R."/>
            <person name="La Ragione R.M."/>
            <person name="Hildebrand F."/>
            <person name="Pallen M.J."/>
        </authorList>
    </citation>
    <scope>NUCLEOTIDE SEQUENCE [LARGE SCALE GENOMIC DNA]</scope>
    <source>
        <strain evidence="1 2">Sa2BVA9</strain>
    </source>
</reference>
<proteinExistence type="predicted"/>
<protein>
    <submittedName>
        <fullName evidence="1">Uncharacterized protein</fullName>
    </submittedName>
</protein>
<organism evidence="1 2">
    <name type="scientific">Paenibacillus gallinarum</name>
    <dbReference type="NCBI Taxonomy" id="2762232"/>
    <lineage>
        <taxon>Bacteria</taxon>
        <taxon>Bacillati</taxon>
        <taxon>Bacillota</taxon>
        <taxon>Bacilli</taxon>
        <taxon>Bacillales</taxon>
        <taxon>Paenibacillaceae</taxon>
        <taxon>Paenibacillus</taxon>
    </lineage>
</organism>
<dbReference type="EMBL" id="JACSQL010000011">
    <property type="protein sequence ID" value="MBD7970400.1"/>
    <property type="molecule type" value="Genomic_DNA"/>
</dbReference>
<accession>A0ABR8T3P6</accession>
<dbReference type="RefSeq" id="WP_191803458.1">
    <property type="nucleotide sequence ID" value="NZ_JACSQL010000011.1"/>
</dbReference>
<comment type="caution">
    <text evidence="1">The sequence shown here is derived from an EMBL/GenBank/DDBJ whole genome shotgun (WGS) entry which is preliminary data.</text>
</comment>
<name>A0ABR8T3P6_9BACL</name>
<evidence type="ECO:0000313" key="1">
    <source>
        <dbReference type="EMBL" id="MBD7970400.1"/>
    </source>
</evidence>
<gene>
    <name evidence="1" type="ORF">H9647_20230</name>
</gene>
<evidence type="ECO:0000313" key="2">
    <source>
        <dbReference type="Proteomes" id="UP000608071"/>
    </source>
</evidence>